<proteinExistence type="predicted"/>
<dbReference type="RefSeq" id="WP_406768008.1">
    <property type="nucleotide sequence ID" value="NZ_JBJHZZ010000001.1"/>
</dbReference>
<reference evidence="1 2" key="1">
    <citation type="submission" date="2024-11" db="EMBL/GenBank/DDBJ databases">
        <authorList>
            <person name="Heng Y.C."/>
            <person name="Lim A.C.H."/>
            <person name="Lee J.K.Y."/>
            <person name="Kittelmann S."/>
        </authorList>
    </citation>
    <scope>NUCLEOTIDE SEQUENCE [LARGE SCALE GENOMIC DNA]</scope>
    <source>
        <strain evidence="1 2">WILCCON 0185</strain>
    </source>
</reference>
<keyword evidence="2" id="KW-1185">Reference proteome</keyword>
<organism evidence="1 2">
    <name type="scientific">Candidatus Clostridium stratigraminis</name>
    <dbReference type="NCBI Taxonomy" id="3381661"/>
    <lineage>
        <taxon>Bacteria</taxon>
        <taxon>Bacillati</taxon>
        <taxon>Bacillota</taxon>
        <taxon>Clostridia</taxon>
        <taxon>Eubacteriales</taxon>
        <taxon>Clostridiaceae</taxon>
        <taxon>Clostridium</taxon>
    </lineage>
</organism>
<dbReference type="PROSITE" id="PS51257">
    <property type="entry name" value="PROKAR_LIPOPROTEIN"/>
    <property type="match status" value="1"/>
</dbReference>
<dbReference type="EMBL" id="JBJHZZ010000001">
    <property type="protein sequence ID" value="MFL0245550.1"/>
    <property type="molecule type" value="Genomic_DNA"/>
</dbReference>
<evidence type="ECO:0000313" key="2">
    <source>
        <dbReference type="Proteomes" id="UP001623591"/>
    </source>
</evidence>
<gene>
    <name evidence="1" type="ORF">ACJDUG_00990</name>
</gene>
<name>A0ABW8T0V9_9CLOT</name>
<evidence type="ECO:0000313" key="1">
    <source>
        <dbReference type="EMBL" id="MFL0245550.1"/>
    </source>
</evidence>
<sequence>MRKKFYYLLCLIFITIFTLFISGCSINKTKSSSSNAINNKFEDKLTVDDIKQSYSKTDEKILNTKEYKNYILVESQAPTLANHFTLYDLKTGDKDSLPSGIDFIESANIINENNIILYANGTNSESEAQSFPFEIDCMRGAENINVDSDFIPTYKDIKFPLNKQISLKGKSKEEITDIRVTVNGLQVCFGPQGGTEESFNADYVDIPAADISYDKTLGELSLKLQDTLFSKSLSNSISLLKNNTYIKSLSLKEKEKSAIITIKLNDSAKYYTGKKASIGIGIPYMDIQFFNSNF</sequence>
<accession>A0ABW8T0V9</accession>
<evidence type="ECO:0008006" key="3">
    <source>
        <dbReference type="Google" id="ProtNLM"/>
    </source>
</evidence>
<comment type="caution">
    <text evidence="1">The sequence shown here is derived from an EMBL/GenBank/DDBJ whole genome shotgun (WGS) entry which is preliminary data.</text>
</comment>
<dbReference type="Proteomes" id="UP001623591">
    <property type="component" value="Unassembled WGS sequence"/>
</dbReference>
<protein>
    <recommendedName>
        <fullName evidence="3">Lipoprotein</fullName>
    </recommendedName>
</protein>